<comment type="caution">
    <text evidence="1">The sequence shown here is derived from an EMBL/GenBank/DDBJ whole genome shotgun (WGS) entry which is preliminary data.</text>
</comment>
<reference evidence="1 2" key="2">
    <citation type="submission" date="2017-02" db="EMBL/GenBank/DDBJ databases">
        <title>A genome survey and senescence transcriptome analysis in Lentinula edodes.</title>
        <authorList>
            <person name="Sakamoto Y."/>
            <person name="Nakade K."/>
            <person name="Sato S."/>
            <person name="Yoshida Y."/>
            <person name="Miyazaki K."/>
            <person name="Natsume S."/>
            <person name="Konno N."/>
        </authorList>
    </citation>
    <scope>NUCLEOTIDE SEQUENCE [LARGE SCALE GENOMIC DNA]</scope>
    <source>
        <strain evidence="1 2">NBRC 111202</strain>
    </source>
</reference>
<accession>A0A1Q3E0M3</accession>
<evidence type="ECO:0000313" key="1">
    <source>
        <dbReference type="EMBL" id="GAW00802.1"/>
    </source>
</evidence>
<sequence length="87" mass="10039">MHDNWQQLPGFKIRDVQIKRYASSNATFDLLFNTYSYALALYTVLSQYAHHPTSGYLEIVLRTPVLPVPMLLVWRPATVNSSDIRLN</sequence>
<protein>
    <submittedName>
        <fullName evidence="1">Uncharacterized protein</fullName>
    </submittedName>
</protein>
<evidence type="ECO:0000313" key="2">
    <source>
        <dbReference type="Proteomes" id="UP000188533"/>
    </source>
</evidence>
<dbReference type="AlphaFoldDB" id="A0A1Q3E0M3"/>
<organism evidence="1 2">
    <name type="scientific">Lentinula edodes</name>
    <name type="common">Shiitake mushroom</name>
    <name type="synonym">Lentinus edodes</name>
    <dbReference type="NCBI Taxonomy" id="5353"/>
    <lineage>
        <taxon>Eukaryota</taxon>
        <taxon>Fungi</taxon>
        <taxon>Dikarya</taxon>
        <taxon>Basidiomycota</taxon>
        <taxon>Agaricomycotina</taxon>
        <taxon>Agaricomycetes</taxon>
        <taxon>Agaricomycetidae</taxon>
        <taxon>Agaricales</taxon>
        <taxon>Marasmiineae</taxon>
        <taxon>Omphalotaceae</taxon>
        <taxon>Lentinula</taxon>
    </lineage>
</organism>
<gene>
    <name evidence="1" type="ORF">LENED_002352</name>
</gene>
<proteinExistence type="predicted"/>
<keyword evidence="2" id="KW-1185">Reference proteome</keyword>
<dbReference type="Proteomes" id="UP000188533">
    <property type="component" value="Unassembled WGS sequence"/>
</dbReference>
<dbReference type="EMBL" id="BDGU01000042">
    <property type="protein sequence ID" value="GAW00802.1"/>
    <property type="molecule type" value="Genomic_DNA"/>
</dbReference>
<reference evidence="1 2" key="1">
    <citation type="submission" date="2016-08" db="EMBL/GenBank/DDBJ databases">
        <authorList>
            <consortium name="Lentinula edodes genome sequencing consortium"/>
            <person name="Sakamoto Y."/>
            <person name="Nakade K."/>
            <person name="Sato S."/>
            <person name="Yoshida Y."/>
            <person name="Miyazaki K."/>
            <person name="Natsume S."/>
            <person name="Konno N."/>
        </authorList>
    </citation>
    <scope>NUCLEOTIDE SEQUENCE [LARGE SCALE GENOMIC DNA]</scope>
    <source>
        <strain evidence="1 2">NBRC 111202</strain>
    </source>
</reference>
<name>A0A1Q3E0M3_LENED</name>